<dbReference type="InterPro" id="IPR003759">
    <property type="entry name" value="Cbl-bd_cap"/>
</dbReference>
<reference evidence="2 3" key="1">
    <citation type="submission" date="2020-08" db="EMBL/GenBank/DDBJ databases">
        <title>Genomic Encyclopedia of Type Strains, Phase III (KMG-III): the genomes of soil and plant-associated and newly described type strains.</title>
        <authorList>
            <person name="Whitman W."/>
        </authorList>
    </citation>
    <scope>NUCLEOTIDE SEQUENCE [LARGE SCALE GENOMIC DNA]</scope>
    <source>
        <strain evidence="2 3">CECT 8712</strain>
    </source>
</reference>
<dbReference type="InterPro" id="IPR036594">
    <property type="entry name" value="Meth_synthase_dom"/>
</dbReference>
<dbReference type="Gene3D" id="1.10.1240.10">
    <property type="entry name" value="Methionine synthase domain"/>
    <property type="match status" value="1"/>
</dbReference>
<dbReference type="InterPro" id="IPR006158">
    <property type="entry name" value="Cobalamin-bd"/>
</dbReference>
<dbReference type="InterPro" id="IPR036724">
    <property type="entry name" value="Cobalamin-bd_sf"/>
</dbReference>
<keyword evidence="3" id="KW-1185">Reference proteome</keyword>
<feature type="domain" description="B12-binding" evidence="1">
    <location>
        <begin position="102"/>
        <end position="227"/>
    </location>
</feature>
<dbReference type="GO" id="GO:0046872">
    <property type="term" value="F:metal ion binding"/>
    <property type="evidence" value="ECO:0007669"/>
    <property type="project" value="InterPro"/>
</dbReference>
<dbReference type="SUPFAM" id="SSF52242">
    <property type="entry name" value="Cobalamin (vitamin B12)-binding domain"/>
    <property type="match status" value="1"/>
</dbReference>
<sequence length="349" mass="37003">MTVPSPIRPGAFARVAEEFFAQVARLDEEAALGTVRDALIAGAFPESLLMEVVAPVQERADVLRRSGEWTVSHEHAAAYIGERAVGAVVEHVAAHGPSPAERGKVTVACTDGDWRSLSARVLSGVLSLRGWRVAFLGVSVPVGSLALHLQETGPDILALSCSMSARLVAAHAMIGAAHRIQVPVIAGGAGFGPDDFLARRLGADLWAPDALQAADLLDAGPPYVIGREEEALPASTAYAEVLQQREGLVHTALERAWGQGSPGSPDLQDAELDHAVEYLGNTVDFLLAALYVGDRQVFGRYLARTREALRARDETADGVLRVLDVLEEELGEHPDALSTLAVGRDALQA</sequence>
<organism evidence="2 3">
    <name type="scientific">Nocardiopsis algeriensis</name>
    <dbReference type="NCBI Taxonomy" id="1478215"/>
    <lineage>
        <taxon>Bacteria</taxon>
        <taxon>Bacillati</taxon>
        <taxon>Actinomycetota</taxon>
        <taxon>Actinomycetes</taxon>
        <taxon>Streptosporangiales</taxon>
        <taxon>Nocardiopsidaceae</taxon>
        <taxon>Nocardiopsis</taxon>
    </lineage>
</organism>
<dbReference type="EMBL" id="JACHJO010000005">
    <property type="protein sequence ID" value="MBB6120146.1"/>
    <property type="molecule type" value="Genomic_DNA"/>
</dbReference>
<protein>
    <submittedName>
        <fullName evidence="2">Methanogenic corrinoid protein MtbC1</fullName>
    </submittedName>
</protein>
<dbReference type="PROSITE" id="PS51332">
    <property type="entry name" value="B12_BINDING"/>
    <property type="match status" value="1"/>
</dbReference>
<evidence type="ECO:0000313" key="3">
    <source>
        <dbReference type="Proteomes" id="UP000536604"/>
    </source>
</evidence>
<gene>
    <name evidence="2" type="ORF">FHS13_002097</name>
</gene>
<dbReference type="Pfam" id="PF02310">
    <property type="entry name" value="B12-binding"/>
    <property type="match status" value="1"/>
</dbReference>
<dbReference type="Gene3D" id="3.40.50.280">
    <property type="entry name" value="Cobalamin-binding domain"/>
    <property type="match status" value="1"/>
</dbReference>
<evidence type="ECO:0000259" key="1">
    <source>
        <dbReference type="PROSITE" id="PS51332"/>
    </source>
</evidence>
<dbReference type="GO" id="GO:0031419">
    <property type="term" value="F:cobalamin binding"/>
    <property type="evidence" value="ECO:0007669"/>
    <property type="project" value="InterPro"/>
</dbReference>
<comment type="caution">
    <text evidence="2">The sequence shown here is derived from an EMBL/GenBank/DDBJ whole genome shotgun (WGS) entry which is preliminary data.</text>
</comment>
<dbReference type="Pfam" id="PF02607">
    <property type="entry name" value="B12-binding_2"/>
    <property type="match status" value="1"/>
</dbReference>
<proteinExistence type="predicted"/>
<dbReference type="AlphaFoldDB" id="A0A841ISB1"/>
<evidence type="ECO:0000313" key="2">
    <source>
        <dbReference type="EMBL" id="MBB6120146.1"/>
    </source>
</evidence>
<name>A0A841ISB1_9ACTN</name>
<dbReference type="RefSeq" id="WP_184290872.1">
    <property type="nucleotide sequence ID" value="NZ_JACHJO010000005.1"/>
</dbReference>
<accession>A0A841ISB1</accession>
<dbReference type="Proteomes" id="UP000536604">
    <property type="component" value="Unassembled WGS sequence"/>
</dbReference>